<organism evidence="2 3">
    <name type="scientific">Amycolatopsis deserti</name>
    <dbReference type="NCBI Taxonomy" id="185696"/>
    <lineage>
        <taxon>Bacteria</taxon>
        <taxon>Bacillati</taxon>
        <taxon>Actinomycetota</taxon>
        <taxon>Actinomycetes</taxon>
        <taxon>Pseudonocardiales</taxon>
        <taxon>Pseudonocardiaceae</taxon>
        <taxon>Amycolatopsis</taxon>
    </lineage>
</organism>
<reference evidence="3" key="1">
    <citation type="journal article" date="2019" name="Int. J. Syst. Evol. Microbiol.">
        <title>The Global Catalogue of Microorganisms (GCM) 10K type strain sequencing project: providing services to taxonomists for standard genome sequencing and annotation.</title>
        <authorList>
            <consortium name="The Broad Institute Genomics Platform"/>
            <consortium name="The Broad Institute Genome Sequencing Center for Infectious Disease"/>
            <person name="Wu L."/>
            <person name="Ma J."/>
        </authorList>
    </citation>
    <scope>NUCLEOTIDE SEQUENCE [LARGE SCALE GENOMIC DNA]</scope>
    <source>
        <strain evidence="3">CGMCC 4.7677</strain>
    </source>
</reference>
<accession>A0ABQ3II80</accession>
<feature type="region of interest" description="Disordered" evidence="1">
    <location>
        <begin position="84"/>
        <end position="114"/>
    </location>
</feature>
<proteinExistence type="predicted"/>
<dbReference type="RefSeq" id="WP_191243676.1">
    <property type="nucleotide sequence ID" value="NZ_BNAU01000001.1"/>
</dbReference>
<dbReference type="Proteomes" id="UP000605897">
    <property type="component" value="Unassembled WGS sequence"/>
</dbReference>
<comment type="caution">
    <text evidence="2">The sequence shown here is derived from an EMBL/GenBank/DDBJ whole genome shotgun (WGS) entry which is preliminary data.</text>
</comment>
<keyword evidence="3" id="KW-1185">Reference proteome</keyword>
<evidence type="ECO:0000256" key="1">
    <source>
        <dbReference type="SAM" id="MobiDB-lite"/>
    </source>
</evidence>
<protein>
    <submittedName>
        <fullName evidence="2">Uncharacterized protein</fullName>
    </submittedName>
</protein>
<name>A0ABQ3II80_9PSEU</name>
<gene>
    <name evidence="2" type="ORF">GCM10017786_15040</name>
</gene>
<evidence type="ECO:0000313" key="3">
    <source>
        <dbReference type="Proteomes" id="UP000605897"/>
    </source>
</evidence>
<sequence length="114" mass="12046">MTDNSGAAFVTGPQPVKVPLVAVLTNHPLSIVRGVIGVLTTAATGYVASVYGVNSGINTGGTKRTTVLIALPHRLRARRLCATARRRVHRPEPAAGTDRSGTDAVSDHRPRRSR</sequence>
<evidence type="ECO:0000313" key="2">
    <source>
        <dbReference type="EMBL" id="GHE84377.1"/>
    </source>
</evidence>
<dbReference type="EMBL" id="BNAU01000001">
    <property type="protein sequence ID" value="GHE84377.1"/>
    <property type="molecule type" value="Genomic_DNA"/>
</dbReference>